<dbReference type="Proteomes" id="UP001169006">
    <property type="component" value="Unassembled WGS sequence"/>
</dbReference>
<comment type="caution">
    <text evidence="2">The sequence shown here is derived from an EMBL/GenBank/DDBJ whole genome shotgun (WGS) entry which is preliminary data.</text>
</comment>
<evidence type="ECO:0000313" key="3">
    <source>
        <dbReference type="Proteomes" id="UP001169006"/>
    </source>
</evidence>
<name>A0ABT8T2W1_9HYPH</name>
<reference evidence="2" key="1">
    <citation type="journal article" date="2015" name="Int. J. Syst. Evol. Microbiol.">
        <title>Rhizobium oryzicola sp. nov., potential plant-growth-promoting endophytic bacteria isolated from rice roots.</title>
        <authorList>
            <person name="Zhang X.X."/>
            <person name="Gao J.S."/>
            <person name="Cao Y.H."/>
            <person name="Sheirdil R.A."/>
            <person name="Wang X.C."/>
            <person name="Zhang L."/>
        </authorList>
    </citation>
    <scope>NUCLEOTIDE SEQUENCE</scope>
    <source>
        <strain evidence="2">05753</strain>
    </source>
</reference>
<evidence type="ECO:0000256" key="1">
    <source>
        <dbReference type="SAM" id="MobiDB-lite"/>
    </source>
</evidence>
<proteinExistence type="predicted"/>
<keyword evidence="3" id="KW-1185">Reference proteome</keyword>
<dbReference type="Pfam" id="PF17038">
    <property type="entry name" value="CBP_BcsN"/>
    <property type="match status" value="1"/>
</dbReference>
<dbReference type="RefSeq" id="WP_302079364.1">
    <property type="nucleotide sequence ID" value="NZ_JAUKWQ010000012.1"/>
</dbReference>
<reference evidence="2" key="2">
    <citation type="submission" date="2023-07" db="EMBL/GenBank/DDBJ databases">
        <authorList>
            <person name="Sun H."/>
        </authorList>
    </citation>
    <scope>NUCLEOTIDE SEQUENCE</scope>
    <source>
        <strain evidence="2">05753</strain>
    </source>
</reference>
<dbReference type="InterPro" id="IPR031482">
    <property type="entry name" value="CBP_BcsN"/>
</dbReference>
<accession>A0ABT8T2W1</accession>
<evidence type="ECO:0000313" key="2">
    <source>
        <dbReference type="EMBL" id="MDO1585075.1"/>
    </source>
</evidence>
<dbReference type="EMBL" id="JAUKWQ010000012">
    <property type="protein sequence ID" value="MDO1585075.1"/>
    <property type="molecule type" value="Genomic_DNA"/>
</dbReference>
<feature type="region of interest" description="Disordered" evidence="1">
    <location>
        <begin position="1"/>
        <end position="22"/>
    </location>
</feature>
<organism evidence="2 3">
    <name type="scientific">Rhizobium oryzicola</name>
    <dbReference type="NCBI Taxonomy" id="1232668"/>
    <lineage>
        <taxon>Bacteria</taxon>
        <taxon>Pseudomonadati</taxon>
        <taxon>Pseudomonadota</taxon>
        <taxon>Alphaproteobacteria</taxon>
        <taxon>Hyphomicrobiales</taxon>
        <taxon>Rhizobiaceae</taxon>
        <taxon>Rhizobium/Agrobacterium group</taxon>
        <taxon>Rhizobium</taxon>
    </lineage>
</organism>
<protein>
    <submittedName>
        <fullName evidence="2">Cellulose biosynthesis protein BcsN</fullName>
    </submittedName>
</protein>
<gene>
    <name evidence="2" type="primary">bcsN</name>
    <name evidence="2" type="ORF">Q2T52_23535</name>
</gene>
<sequence>MSSDSALVMPPPGGPAVRGVVSSQHSNGTEQTVLLATTARIAGQNYFKVQYAGGTDPDSNAPSGSYRPISGNSIAAEAARAIPGIRMTPSNQLLQNSYGPFSYASGRSPMGDTCLFAWQQIRSRSTPTAIGRNFGMIQVRMRLCDAHASERDLLNVMYGYTLTGTFVGNVWNPHGQPPGVDEDVISGRKLIEPAGVSSMTTSSIGVPRNIVVQTSPARPASRPVAAAQSAPVVQPATAVPAVVIPMPPVTAATAPSATATTPVIPLPGCSGASNASGC</sequence>